<evidence type="ECO:0008006" key="4">
    <source>
        <dbReference type="Google" id="ProtNLM"/>
    </source>
</evidence>
<comment type="caution">
    <text evidence="2">The sequence shown here is derived from an EMBL/GenBank/DDBJ whole genome shotgun (WGS) entry which is preliminary data.</text>
</comment>
<dbReference type="RefSeq" id="WP_068217167.1">
    <property type="nucleotide sequence ID" value="NZ_LRPC01000001.1"/>
</dbReference>
<dbReference type="STRING" id="333140.AWW68_04815"/>
<evidence type="ECO:0000313" key="3">
    <source>
        <dbReference type="Proteomes" id="UP000075606"/>
    </source>
</evidence>
<name>A0A150XHB3_9BACT</name>
<evidence type="ECO:0000256" key="1">
    <source>
        <dbReference type="SAM" id="SignalP"/>
    </source>
</evidence>
<sequence length="347" mass="39649">MKRVSAILLALLFVTLVKAQDEQGAGTDPAKFLQSIESTTRVAGLNSARKLNNEFSVRPIRDEDVMWSIRLWSKMNFNEKLNSAWNAKESRISEVILNGIEAYYDAKSQALDQQVGITPYATFETGAAGFSDEDILSETDFRNNLKNMSTAQGNYDEALRGQDRAELKTRDGGRFAEYSDARLDSIIDVEYQAASAARPLDPANKGDLDVLLIEEDMIFDRNQSLAKWDIVSITLVAPPKASVAGTEREIVRIKYEELVNYIEQVYSESNKNTAYWYNPKNPRDRNINFAHAFDLRLFSAYITKFQNSDDSNIQTLYGKSDYDYSIIEQAMRKRMELLEKMHNLWEY</sequence>
<dbReference type="InterPro" id="IPR019847">
    <property type="entry name" value="Gliding_motility_assoc_GldN"/>
</dbReference>
<organism evidence="2 3">
    <name type="scientific">Roseivirga spongicola</name>
    <dbReference type="NCBI Taxonomy" id="333140"/>
    <lineage>
        <taxon>Bacteria</taxon>
        <taxon>Pseudomonadati</taxon>
        <taxon>Bacteroidota</taxon>
        <taxon>Cytophagia</taxon>
        <taxon>Cytophagales</taxon>
        <taxon>Roseivirgaceae</taxon>
        <taxon>Roseivirga</taxon>
    </lineage>
</organism>
<dbReference type="Proteomes" id="UP000075606">
    <property type="component" value="Unassembled WGS sequence"/>
</dbReference>
<dbReference type="OrthoDB" id="1141916at2"/>
<dbReference type="Pfam" id="PF19841">
    <property type="entry name" value="GldN"/>
    <property type="match status" value="1"/>
</dbReference>
<keyword evidence="3" id="KW-1185">Reference proteome</keyword>
<feature type="chain" id="PRO_5007574689" description="Gliding motility protein GldN" evidence="1">
    <location>
        <begin position="20"/>
        <end position="347"/>
    </location>
</feature>
<accession>A0A150XHB3</accession>
<feature type="signal peptide" evidence="1">
    <location>
        <begin position="1"/>
        <end position="19"/>
    </location>
</feature>
<protein>
    <recommendedName>
        <fullName evidence="4">Gliding motility protein GldN</fullName>
    </recommendedName>
</protein>
<gene>
    <name evidence="2" type="ORF">AWW68_04815</name>
</gene>
<reference evidence="2 3" key="1">
    <citation type="submission" date="2016-01" db="EMBL/GenBank/DDBJ databases">
        <title>Genome sequencing of Roseivirga spongicola UST030701-084.</title>
        <authorList>
            <person name="Selvaratnam C."/>
            <person name="Thevarajoo S."/>
            <person name="Goh K.M."/>
            <person name="Ee R."/>
            <person name="Chan K.-G."/>
            <person name="Chong C.S."/>
        </authorList>
    </citation>
    <scope>NUCLEOTIDE SEQUENCE [LARGE SCALE GENOMIC DNA]</scope>
    <source>
        <strain evidence="2 3">UST030701-084</strain>
    </source>
</reference>
<evidence type="ECO:0000313" key="2">
    <source>
        <dbReference type="EMBL" id="KYG78094.1"/>
    </source>
</evidence>
<dbReference type="EMBL" id="LRPC01000001">
    <property type="protein sequence ID" value="KYG78094.1"/>
    <property type="molecule type" value="Genomic_DNA"/>
</dbReference>
<keyword evidence="1" id="KW-0732">Signal</keyword>
<dbReference type="AlphaFoldDB" id="A0A150XHB3"/>
<proteinExistence type="predicted"/>